<keyword evidence="4" id="KW-1185">Reference proteome</keyword>
<dbReference type="RefSeq" id="WP_084476368.1">
    <property type="nucleotide sequence ID" value="NZ_JBHXPO010000003.1"/>
</dbReference>
<dbReference type="GO" id="GO:0009244">
    <property type="term" value="P:lipopolysaccharide core region biosynthetic process"/>
    <property type="evidence" value="ECO:0007669"/>
    <property type="project" value="TreeGrafter"/>
</dbReference>
<dbReference type="EMBL" id="SNXK01000005">
    <property type="protein sequence ID" value="TDP32981.1"/>
    <property type="molecule type" value="Genomic_DNA"/>
</dbReference>
<reference evidence="3 4" key="1">
    <citation type="submission" date="2019-03" db="EMBL/GenBank/DDBJ databases">
        <title>Genomic Encyclopedia of Type Strains, Phase IV (KMG-IV): sequencing the most valuable type-strain genomes for metagenomic binning, comparative biology and taxonomic classification.</title>
        <authorList>
            <person name="Goeker M."/>
        </authorList>
    </citation>
    <scope>NUCLEOTIDE SEQUENCE [LARGE SCALE GENOMIC DNA]</scope>
    <source>
        <strain evidence="3 4">DSM 44496</strain>
    </source>
</reference>
<accession>A0A4R6P5Y0</accession>
<comment type="caution">
    <text evidence="3">The sequence shown here is derived from an EMBL/GenBank/DDBJ whole genome shotgun (WGS) entry which is preliminary data.</text>
</comment>
<organism evidence="3 4">
    <name type="scientific">Nocardia ignorata</name>
    <dbReference type="NCBI Taxonomy" id="145285"/>
    <lineage>
        <taxon>Bacteria</taxon>
        <taxon>Bacillati</taxon>
        <taxon>Actinomycetota</taxon>
        <taxon>Actinomycetes</taxon>
        <taxon>Mycobacteriales</taxon>
        <taxon>Nocardiaceae</taxon>
        <taxon>Nocardia</taxon>
    </lineage>
</organism>
<keyword evidence="1" id="KW-0328">Glycosyltransferase</keyword>
<dbReference type="Gene3D" id="3.40.50.2000">
    <property type="entry name" value="Glycogen Phosphorylase B"/>
    <property type="match status" value="2"/>
</dbReference>
<dbReference type="InterPro" id="IPR051199">
    <property type="entry name" value="LPS_LOS_Heptosyltrfase"/>
</dbReference>
<dbReference type="GO" id="GO:0005829">
    <property type="term" value="C:cytosol"/>
    <property type="evidence" value="ECO:0007669"/>
    <property type="project" value="TreeGrafter"/>
</dbReference>
<proteinExistence type="predicted"/>
<dbReference type="AlphaFoldDB" id="A0A4R6P5Y0"/>
<dbReference type="SUPFAM" id="SSF53756">
    <property type="entry name" value="UDP-Glycosyltransferase/glycogen phosphorylase"/>
    <property type="match status" value="1"/>
</dbReference>
<dbReference type="Proteomes" id="UP000295087">
    <property type="component" value="Unassembled WGS sequence"/>
</dbReference>
<dbReference type="GO" id="GO:0008713">
    <property type="term" value="F:ADP-heptose-lipopolysaccharide heptosyltransferase activity"/>
    <property type="evidence" value="ECO:0007669"/>
    <property type="project" value="TreeGrafter"/>
</dbReference>
<dbReference type="InterPro" id="IPR002201">
    <property type="entry name" value="Glyco_trans_9"/>
</dbReference>
<dbReference type="CDD" id="cd03789">
    <property type="entry name" value="GT9_LPS_heptosyltransferase"/>
    <property type="match status" value="1"/>
</dbReference>
<keyword evidence="2 3" id="KW-0808">Transferase</keyword>
<evidence type="ECO:0000256" key="2">
    <source>
        <dbReference type="ARBA" id="ARBA00022679"/>
    </source>
</evidence>
<gene>
    <name evidence="3" type="ORF">DFR75_105219</name>
</gene>
<name>A0A4R6P5Y0_NOCIG</name>
<dbReference type="Pfam" id="PF01075">
    <property type="entry name" value="Glyco_transf_9"/>
    <property type="match status" value="1"/>
</dbReference>
<dbReference type="PANTHER" id="PTHR30160">
    <property type="entry name" value="TETRAACYLDISACCHARIDE 4'-KINASE-RELATED"/>
    <property type="match status" value="1"/>
</dbReference>
<evidence type="ECO:0000313" key="4">
    <source>
        <dbReference type="Proteomes" id="UP000295087"/>
    </source>
</evidence>
<evidence type="ECO:0000256" key="1">
    <source>
        <dbReference type="ARBA" id="ARBA00022676"/>
    </source>
</evidence>
<evidence type="ECO:0000313" key="3">
    <source>
        <dbReference type="EMBL" id="TDP32981.1"/>
    </source>
</evidence>
<protein>
    <submittedName>
        <fullName evidence="3">ADP-heptose:LPS heptosyltransferase</fullName>
    </submittedName>
</protein>
<sequence length="386" mass="41524">MTTASGDSVLGPISRPLPDVGRIVVLRGGGLGDVLLALPAIEALAATYPSARITLFGSALHAALLRSRPGPVHDVRVLPPQDSPAEGALLYETTRERVDLGVQLHGGGAWSNRFLRRTGARWTVGSRADGAIELTRTTPFRYYQHEMIRALEVVGLAGAAPVTLEPRITVTPDDEAAAERLVGSATGPVVTVHPSATDPRRRWPVRKFAEVIEHCVRGGATVHVIGTHDDRPLLREILDRVGGCDTRHVHCLVDADMTELCGLLTRTTVFVGNDSGPRHLAKALGIPTVGIFWIGNLVNAGPLNRANDRVLTAWTTRCQLCGATLTDEGAPRCEHDNSIVASVTVEEVCREIDEFLGPAGVFTALRPEPRWHDTVGLDATVGDRRR</sequence>